<evidence type="ECO:0000256" key="2">
    <source>
        <dbReference type="SAM" id="Phobius"/>
    </source>
</evidence>
<evidence type="ECO:0000313" key="3">
    <source>
        <dbReference type="EMBL" id="PSJ94882.1"/>
    </source>
</evidence>
<feature type="compositionally biased region" description="Basic and acidic residues" evidence="1">
    <location>
        <begin position="11"/>
        <end position="26"/>
    </location>
</feature>
<dbReference type="EMBL" id="PXZM01000023">
    <property type="protein sequence ID" value="PSJ94882.1"/>
    <property type="molecule type" value="Genomic_DNA"/>
</dbReference>
<keyword evidence="2" id="KW-1133">Transmembrane helix</keyword>
<keyword evidence="3" id="KW-0240">DNA-directed RNA polymerase</keyword>
<accession>A0A2P7V6M9</accession>
<evidence type="ECO:0000313" key="4">
    <source>
        <dbReference type="Proteomes" id="UP000240419"/>
    </source>
</evidence>
<gene>
    <name evidence="3" type="ORF">C7R93_16020</name>
</gene>
<dbReference type="Proteomes" id="UP000240419">
    <property type="component" value="Unassembled WGS sequence"/>
</dbReference>
<feature type="region of interest" description="Disordered" evidence="1">
    <location>
        <begin position="1"/>
        <end position="26"/>
    </location>
</feature>
<dbReference type="Pfam" id="PF11772">
    <property type="entry name" value="EpuA"/>
    <property type="match status" value="1"/>
</dbReference>
<feature type="transmembrane region" description="Helical" evidence="2">
    <location>
        <begin position="38"/>
        <end position="59"/>
    </location>
</feature>
<evidence type="ECO:0000256" key="1">
    <source>
        <dbReference type="SAM" id="MobiDB-lite"/>
    </source>
</evidence>
<protein>
    <submittedName>
        <fullName evidence="3">DNA-directed RNA polymerase subunit beta</fullName>
    </submittedName>
</protein>
<dbReference type="GO" id="GO:0000428">
    <property type="term" value="C:DNA-directed RNA polymerase complex"/>
    <property type="evidence" value="ECO:0007669"/>
    <property type="project" value="UniProtKB-KW"/>
</dbReference>
<dbReference type="OrthoDB" id="2990424at2"/>
<feature type="compositionally biased region" description="Basic residues" evidence="1">
    <location>
        <begin position="1"/>
        <end position="10"/>
    </location>
</feature>
<proteinExistence type="predicted"/>
<organism evidence="3 4">
    <name type="scientific">Brevibacillus fortis</name>
    <dbReference type="NCBI Taxonomy" id="2126352"/>
    <lineage>
        <taxon>Bacteria</taxon>
        <taxon>Bacillati</taxon>
        <taxon>Bacillota</taxon>
        <taxon>Bacilli</taxon>
        <taxon>Bacillales</taxon>
        <taxon>Paenibacillaceae</taxon>
        <taxon>Brevibacillus</taxon>
    </lineage>
</organism>
<dbReference type="RefSeq" id="WP_106839738.1">
    <property type="nucleotide sequence ID" value="NZ_JBCNIW010000009.1"/>
</dbReference>
<reference evidence="3 4" key="1">
    <citation type="submission" date="2018-03" db="EMBL/GenBank/DDBJ databases">
        <title>Brevisbacillus phylogenomics.</title>
        <authorList>
            <person name="Dunlap C."/>
        </authorList>
    </citation>
    <scope>NUCLEOTIDE SEQUENCE [LARGE SCALE GENOMIC DNA]</scope>
    <source>
        <strain evidence="3 4">NRRL NRS-1210</strain>
    </source>
</reference>
<keyword evidence="2" id="KW-0812">Transmembrane</keyword>
<dbReference type="AlphaFoldDB" id="A0A2P7V6M9"/>
<keyword evidence="2" id="KW-0472">Membrane</keyword>
<sequence>MEQGKSKRFPRQTEEVKTKGKERERSGKNWRLRVAKMVLVPLLLFFSLVIGLMIGYGGVGKKPMSDVFELGTYKHMWDLMFEETK</sequence>
<keyword evidence="4" id="KW-1185">Reference proteome</keyword>
<name>A0A2P7V6M9_9BACL</name>
<keyword evidence="3" id="KW-0804">Transcription</keyword>
<dbReference type="InterPro" id="IPR024596">
    <property type="entry name" value="RNApol_su_b/EpuA"/>
</dbReference>
<comment type="caution">
    <text evidence="3">The sequence shown here is derived from an EMBL/GenBank/DDBJ whole genome shotgun (WGS) entry which is preliminary data.</text>
</comment>